<keyword evidence="1" id="KW-1133">Transmembrane helix</keyword>
<feature type="transmembrane region" description="Helical" evidence="1">
    <location>
        <begin position="92"/>
        <end position="118"/>
    </location>
</feature>
<keyword evidence="1" id="KW-0472">Membrane</keyword>
<name>X0VG98_9ZZZZ</name>
<evidence type="ECO:0000256" key="1">
    <source>
        <dbReference type="SAM" id="Phobius"/>
    </source>
</evidence>
<dbReference type="EMBL" id="BARS01028787">
    <property type="protein sequence ID" value="GAF99560.1"/>
    <property type="molecule type" value="Genomic_DNA"/>
</dbReference>
<dbReference type="AlphaFoldDB" id="X0VG98"/>
<gene>
    <name evidence="2" type="ORF">S01H1_45085</name>
</gene>
<protein>
    <submittedName>
        <fullName evidence="2">Uncharacterized protein</fullName>
    </submittedName>
</protein>
<reference evidence="2" key="1">
    <citation type="journal article" date="2014" name="Front. Microbiol.">
        <title>High frequency of phylogenetically diverse reductive dehalogenase-homologous genes in deep subseafloor sedimentary metagenomes.</title>
        <authorList>
            <person name="Kawai M."/>
            <person name="Futagami T."/>
            <person name="Toyoda A."/>
            <person name="Takaki Y."/>
            <person name="Nishi S."/>
            <person name="Hori S."/>
            <person name="Arai W."/>
            <person name="Tsubouchi T."/>
            <person name="Morono Y."/>
            <person name="Uchiyama I."/>
            <person name="Ito T."/>
            <person name="Fujiyama A."/>
            <person name="Inagaki F."/>
            <person name="Takami H."/>
        </authorList>
    </citation>
    <scope>NUCLEOTIDE SEQUENCE</scope>
    <source>
        <strain evidence="2">Expedition CK06-06</strain>
    </source>
</reference>
<feature type="non-terminal residue" evidence="2">
    <location>
        <position position="185"/>
    </location>
</feature>
<accession>X0VG98</accession>
<proteinExistence type="predicted"/>
<sequence length="185" mass="21320">MARDKYRGRRINDLYRAIALSQEYREEIKRNLEGVEKGGISEQEYLEKIGTRIDGKTRQEWIETYNKYIEETRREIRQLEAAKPRSWTDSAIITLLAIIIVMLSISFIGVQLTGLAIFGDRVSYEDNIGLMFENSTTHTWEPANKGELYSIKLSGTIIGNGTVKVYLERKGNRYLIFDSSKKEGV</sequence>
<keyword evidence="1" id="KW-0812">Transmembrane</keyword>
<evidence type="ECO:0000313" key="2">
    <source>
        <dbReference type="EMBL" id="GAF99560.1"/>
    </source>
</evidence>
<organism evidence="2">
    <name type="scientific">marine sediment metagenome</name>
    <dbReference type="NCBI Taxonomy" id="412755"/>
    <lineage>
        <taxon>unclassified sequences</taxon>
        <taxon>metagenomes</taxon>
        <taxon>ecological metagenomes</taxon>
    </lineage>
</organism>
<comment type="caution">
    <text evidence="2">The sequence shown here is derived from an EMBL/GenBank/DDBJ whole genome shotgun (WGS) entry which is preliminary data.</text>
</comment>